<accession>A0A1I3P5P4</accession>
<name>A0A1I3P5P4_9PSEU</name>
<dbReference type="InterPro" id="IPR045647">
    <property type="entry name" value="DUF6401"/>
</dbReference>
<dbReference type="Pfam" id="PF19939">
    <property type="entry name" value="DUF6401"/>
    <property type="match status" value="1"/>
</dbReference>
<evidence type="ECO:0000313" key="1">
    <source>
        <dbReference type="EMBL" id="SFJ16670.1"/>
    </source>
</evidence>
<sequence length="125" mass="13081">MASWVAQWAELSARRTLDRLGEQLGAGLPAAAAVPGLLAAIDQHAAAVRDILTFGVEGSAAVAGVVLLAGYANGVLDQAREHGWAFAAPVDWAAADWFTARLLAVCALARRFDEPGYDPRALLEA</sequence>
<dbReference type="STRING" id="115433.SAMN05421835_103281"/>
<dbReference type="RefSeq" id="WP_091505099.1">
    <property type="nucleotide sequence ID" value="NZ_CBDQZW010000035.1"/>
</dbReference>
<dbReference type="Proteomes" id="UP000199025">
    <property type="component" value="Unassembled WGS sequence"/>
</dbReference>
<proteinExistence type="predicted"/>
<protein>
    <submittedName>
        <fullName evidence="1">Uncharacterized protein</fullName>
    </submittedName>
</protein>
<reference evidence="1 2" key="1">
    <citation type="submission" date="2016-10" db="EMBL/GenBank/DDBJ databases">
        <authorList>
            <person name="de Groot N.N."/>
        </authorList>
    </citation>
    <scope>NUCLEOTIDE SEQUENCE [LARGE SCALE GENOMIC DNA]</scope>
    <source>
        <strain evidence="1 2">DSM 44468</strain>
    </source>
</reference>
<gene>
    <name evidence="1" type="ORF">SAMN05421835_103281</name>
</gene>
<keyword evidence="2" id="KW-1185">Reference proteome</keyword>
<evidence type="ECO:0000313" key="2">
    <source>
        <dbReference type="Proteomes" id="UP000199025"/>
    </source>
</evidence>
<organism evidence="1 2">
    <name type="scientific">Amycolatopsis sacchari</name>
    <dbReference type="NCBI Taxonomy" id="115433"/>
    <lineage>
        <taxon>Bacteria</taxon>
        <taxon>Bacillati</taxon>
        <taxon>Actinomycetota</taxon>
        <taxon>Actinomycetes</taxon>
        <taxon>Pseudonocardiales</taxon>
        <taxon>Pseudonocardiaceae</taxon>
        <taxon>Amycolatopsis</taxon>
    </lineage>
</organism>
<dbReference type="EMBL" id="FORP01000003">
    <property type="protein sequence ID" value="SFJ16670.1"/>
    <property type="molecule type" value="Genomic_DNA"/>
</dbReference>
<dbReference type="AlphaFoldDB" id="A0A1I3P5P4"/>